<evidence type="ECO:0000313" key="3">
    <source>
        <dbReference type="Proteomes" id="UP000240904"/>
    </source>
</evidence>
<dbReference type="AlphaFoldDB" id="A0A2T3N2R3"/>
<proteinExistence type="predicted"/>
<keyword evidence="1" id="KW-0472">Membrane</keyword>
<keyword evidence="3" id="KW-1185">Reference proteome</keyword>
<organism evidence="2 3">
    <name type="scientific">Photobacterium lipolyticum</name>
    <dbReference type="NCBI Taxonomy" id="266810"/>
    <lineage>
        <taxon>Bacteria</taxon>
        <taxon>Pseudomonadati</taxon>
        <taxon>Pseudomonadota</taxon>
        <taxon>Gammaproteobacteria</taxon>
        <taxon>Vibrionales</taxon>
        <taxon>Vibrionaceae</taxon>
        <taxon>Photobacterium</taxon>
    </lineage>
</organism>
<comment type="caution">
    <text evidence="2">The sequence shown here is derived from an EMBL/GenBank/DDBJ whole genome shotgun (WGS) entry which is preliminary data.</text>
</comment>
<evidence type="ECO:0000313" key="2">
    <source>
        <dbReference type="EMBL" id="PSW06621.1"/>
    </source>
</evidence>
<accession>A0A2T3N2R3</accession>
<gene>
    <name evidence="2" type="ORF">C9I89_03530</name>
</gene>
<name>A0A2T3N2R3_9GAMM</name>
<dbReference type="Proteomes" id="UP000240904">
    <property type="component" value="Unassembled WGS sequence"/>
</dbReference>
<keyword evidence="1" id="KW-0812">Transmembrane</keyword>
<protein>
    <submittedName>
        <fullName evidence="2">Uncharacterized protein</fullName>
    </submittedName>
</protein>
<feature type="transmembrane region" description="Helical" evidence="1">
    <location>
        <begin position="36"/>
        <end position="54"/>
    </location>
</feature>
<sequence length="72" mass="8506">MNTDKWYHKKSFVILIIFIFGPLALPLVWMSPNITLKWKIAVTIALTVLTYFTYQSYLEVKSMADDYMQLLQ</sequence>
<feature type="transmembrane region" description="Helical" evidence="1">
    <location>
        <begin position="12"/>
        <end position="30"/>
    </location>
</feature>
<reference evidence="2 3" key="1">
    <citation type="submission" date="2018-03" db="EMBL/GenBank/DDBJ databases">
        <title>Whole genome sequencing of Histamine producing bacteria.</title>
        <authorList>
            <person name="Butler K."/>
        </authorList>
    </citation>
    <scope>NUCLEOTIDE SEQUENCE [LARGE SCALE GENOMIC DNA]</scope>
    <source>
        <strain evidence="2 3">DSM 16190</strain>
    </source>
</reference>
<evidence type="ECO:0000256" key="1">
    <source>
        <dbReference type="SAM" id="Phobius"/>
    </source>
</evidence>
<keyword evidence="1" id="KW-1133">Transmembrane helix</keyword>
<dbReference type="EMBL" id="PYMC01000002">
    <property type="protein sequence ID" value="PSW06621.1"/>
    <property type="molecule type" value="Genomic_DNA"/>
</dbReference>